<dbReference type="Proteomes" id="UP000050792">
    <property type="component" value="Unassembled WGS sequence"/>
</dbReference>
<keyword evidence="2" id="KW-1185">Reference proteome</keyword>
<organism evidence="2 3">
    <name type="scientific">Schistosoma rodhaini</name>
    <dbReference type="NCBI Taxonomy" id="6188"/>
    <lineage>
        <taxon>Eukaryota</taxon>
        <taxon>Metazoa</taxon>
        <taxon>Spiralia</taxon>
        <taxon>Lophotrochozoa</taxon>
        <taxon>Platyhelminthes</taxon>
        <taxon>Trematoda</taxon>
        <taxon>Digenea</taxon>
        <taxon>Strigeidida</taxon>
        <taxon>Schistosomatoidea</taxon>
        <taxon>Schistosomatidae</taxon>
        <taxon>Schistosoma</taxon>
    </lineage>
</organism>
<evidence type="ECO:0000313" key="2">
    <source>
        <dbReference type="Proteomes" id="UP000050792"/>
    </source>
</evidence>
<feature type="region of interest" description="Disordered" evidence="1">
    <location>
        <begin position="206"/>
        <end position="339"/>
    </location>
</feature>
<proteinExistence type="predicted"/>
<evidence type="ECO:0000313" key="3">
    <source>
        <dbReference type="WBParaSite" id="SRDH1_87890.1"/>
    </source>
</evidence>
<sequence>MITYYPIYYHQYYYLSSTIYIYPLTESIPLCLPKVFDEQFIINYCHISNLPCYHHHHKDKIINKLPTIHSIRRAELLYQQFLSLSIHTTDYHLSSKNKNSKKDVNNNDSFYQSILNKHQSRQFIQISLYNYVLNHLLGLSTTNNTTTYTTTNNSNNSIPLLLDLGCGINQMDIINHYLLNISNFNQNFIPICIDLFNNNNNNTINSNDNNDNNNSNNISNNGNNNSNINNNDNNSSNNKSNINTNNSNNNNIINNINNSNNNVTNNYNNNRNNKINNNYNINNIHNSNNNNINNNTNNGNHNNYSNNNNNINNNSINNNNNNSNINNNNSNSNPTDNSNNNSSIFNYNIHLIKCNLMKHVNTNESQLLIPLPDYSIQYIISISFIQWLLINNHDHNQKSISNHYINQLMYEIIRLLNQSIGQCIIQFYPNQLIDIQLICEIIEKIQSNLCGCILISKPVFNRGMKIFLYLTYK</sequence>
<accession>A0AA85GBQ0</accession>
<dbReference type="AlphaFoldDB" id="A0AA85GBQ0"/>
<protein>
    <submittedName>
        <fullName evidence="3">Methyltranfer_dom domain-containing protein</fullName>
    </submittedName>
</protein>
<reference evidence="3" key="2">
    <citation type="submission" date="2023-11" db="UniProtKB">
        <authorList>
            <consortium name="WormBaseParasite"/>
        </authorList>
    </citation>
    <scope>IDENTIFICATION</scope>
</reference>
<evidence type="ECO:0000256" key="1">
    <source>
        <dbReference type="SAM" id="MobiDB-lite"/>
    </source>
</evidence>
<reference evidence="2" key="1">
    <citation type="submission" date="2022-06" db="EMBL/GenBank/DDBJ databases">
        <authorList>
            <person name="Berger JAMES D."/>
            <person name="Berger JAMES D."/>
        </authorList>
    </citation>
    <scope>NUCLEOTIDE SEQUENCE [LARGE SCALE GENOMIC DNA]</scope>
</reference>
<dbReference type="WBParaSite" id="SRDH1_87890.1">
    <property type="protein sequence ID" value="SRDH1_87890.1"/>
    <property type="gene ID" value="SRDH1_87890"/>
</dbReference>
<name>A0AA85GBQ0_9TREM</name>